<evidence type="ECO:0000313" key="7">
    <source>
        <dbReference type="EMBL" id="QCI63331.1"/>
    </source>
</evidence>
<feature type="transmembrane region" description="Helical" evidence="6">
    <location>
        <begin position="5"/>
        <end position="25"/>
    </location>
</feature>
<keyword evidence="2" id="KW-1003">Cell membrane</keyword>
<proteinExistence type="predicted"/>
<dbReference type="PANTHER" id="PTHR30482">
    <property type="entry name" value="HIGH-AFFINITY BRANCHED-CHAIN AMINO ACID TRANSPORT SYSTEM PERMEASE"/>
    <property type="match status" value="1"/>
</dbReference>
<evidence type="ECO:0000256" key="5">
    <source>
        <dbReference type="ARBA" id="ARBA00023136"/>
    </source>
</evidence>
<keyword evidence="3 6" id="KW-0812">Transmembrane</keyword>
<dbReference type="GO" id="GO:0015658">
    <property type="term" value="F:branched-chain amino acid transmembrane transporter activity"/>
    <property type="evidence" value="ECO:0007669"/>
    <property type="project" value="InterPro"/>
</dbReference>
<dbReference type="KEGG" id="pstg:E8M01_03220"/>
<protein>
    <submittedName>
        <fullName evidence="7">Branched-chain amino acid ABC transporter permease</fullName>
    </submittedName>
</protein>
<feature type="transmembrane region" description="Helical" evidence="6">
    <location>
        <begin position="164"/>
        <end position="191"/>
    </location>
</feature>
<feature type="transmembrane region" description="Helical" evidence="6">
    <location>
        <begin position="212"/>
        <end position="231"/>
    </location>
</feature>
<evidence type="ECO:0000313" key="8">
    <source>
        <dbReference type="Proteomes" id="UP000298781"/>
    </source>
</evidence>
<evidence type="ECO:0000256" key="1">
    <source>
        <dbReference type="ARBA" id="ARBA00004651"/>
    </source>
</evidence>
<dbReference type="InterPro" id="IPR043428">
    <property type="entry name" value="LivM-like"/>
</dbReference>
<feature type="transmembrane region" description="Helical" evidence="6">
    <location>
        <begin position="85"/>
        <end position="105"/>
    </location>
</feature>
<dbReference type="Proteomes" id="UP000298781">
    <property type="component" value="Chromosome"/>
</dbReference>
<reference evidence="7 8" key="1">
    <citation type="submission" date="2019-04" db="EMBL/GenBank/DDBJ databases">
        <title>Phreatobacter aquaticus sp. nov.</title>
        <authorList>
            <person name="Choi A."/>
        </authorList>
    </citation>
    <scope>NUCLEOTIDE SEQUENCE [LARGE SCALE GENOMIC DNA]</scope>
    <source>
        <strain evidence="7 8">KCTC 52518</strain>
    </source>
</reference>
<dbReference type="CDD" id="cd06581">
    <property type="entry name" value="TM_PBP1_LivM_like"/>
    <property type="match status" value="1"/>
</dbReference>
<evidence type="ECO:0000256" key="2">
    <source>
        <dbReference type="ARBA" id="ARBA00022475"/>
    </source>
</evidence>
<organism evidence="7 8">
    <name type="scientific">Phreatobacter stygius</name>
    <dbReference type="NCBI Taxonomy" id="1940610"/>
    <lineage>
        <taxon>Bacteria</taxon>
        <taxon>Pseudomonadati</taxon>
        <taxon>Pseudomonadota</taxon>
        <taxon>Alphaproteobacteria</taxon>
        <taxon>Hyphomicrobiales</taxon>
        <taxon>Phreatobacteraceae</taxon>
        <taxon>Phreatobacter</taxon>
    </lineage>
</organism>
<feature type="transmembrane region" description="Helical" evidence="6">
    <location>
        <begin position="59"/>
        <end position="79"/>
    </location>
</feature>
<dbReference type="PANTHER" id="PTHR30482:SF10">
    <property type="entry name" value="HIGH-AFFINITY BRANCHED-CHAIN AMINO ACID TRANSPORT PROTEIN BRAE"/>
    <property type="match status" value="1"/>
</dbReference>
<evidence type="ECO:0000256" key="4">
    <source>
        <dbReference type="ARBA" id="ARBA00022989"/>
    </source>
</evidence>
<comment type="subcellular location">
    <subcellularLocation>
        <location evidence="1">Cell membrane</location>
        <topology evidence="1">Multi-pass membrane protein</topology>
    </subcellularLocation>
</comment>
<dbReference type="EMBL" id="CP039690">
    <property type="protein sequence ID" value="QCI63331.1"/>
    <property type="molecule type" value="Genomic_DNA"/>
</dbReference>
<dbReference type="InterPro" id="IPR001851">
    <property type="entry name" value="ABC_transp_permease"/>
</dbReference>
<dbReference type="OrthoDB" id="9814461at2"/>
<keyword evidence="5 6" id="KW-0472">Membrane</keyword>
<dbReference type="Pfam" id="PF02653">
    <property type="entry name" value="BPD_transp_2"/>
    <property type="match status" value="1"/>
</dbReference>
<evidence type="ECO:0000256" key="6">
    <source>
        <dbReference type="SAM" id="Phobius"/>
    </source>
</evidence>
<dbReference type="RefSeq" id="WP_136958790.1">
    <property type="nucleotide sequence ID" value="NZ_CP039690.1"/>
</dbReference>
<feature type="transmembrane region" description="Helical" evidence="6">
    <location>
        <begin position="31"/>
        <end position="52"/>
    </location>
</feature>
<keyword evidence="8" id="KW-1185">Reference proteome</keyword>
<feature type="transmembrane region" description="Helical" evidence="6">
    <location>
        <begin position="286"/>
        <end position="307"/>
    </location>
</feature>
<dbReference type="AlphaFoldDB" id="A0A4D7AUJ6"/>
<accession>A0A4D7AUJ6</accession>
<name>A0A4D7AUJ6_9HYPH</name>
<keyword evidence="4 6" id="KW-1133">Transmembrane helix</keyword>
<evidence type="ECO:0000256" key="3">
    <source>
        <dbReference type="ARBA" id="ARBA00022692"/>
    </source>
</evidence>
<dbReference type="GO" id="GO:0005886">
    <property type="term" value="C:plasma membrane"/>
    <property type="evidence" value="ECO:0007669"/>
    <property type="project" value="UniProtKB-SubCell"/>
</dbReference>
<sequence length="345" mass="36229">MRPNFYHVVFSPIWWIAIAALATLPLWLPSYYLHIATLALIYAGLAAAWNIVGGLTGQISLAHSIFVGMGAVFASALLLQLGINLWVAAGIAAVLSGAMGAAIAWIDHRFRLGHLSFALITLAFAEMAELVVLGWDFLGGASGQSLPRDEGRFLLFQFGGSHGYFWLVMALATLALVVNLAIINAPLGYFLRAIRDNENAAQALGVGLLRNKMIAMAISAVLTSMIGTAYARYSTFIDPHLFASPVLTIEIVLFATIGGLGTAFGPIVGAILLVPLGEILRGQLGGVLPGLHYFIYGTIVVVVILALPQGIGPAIARMVRGFRGAKPVAKAAAPSAKTAAEAQGG</sequence>
<feature type="transmembrane region" description="Helical" evidence="6">
    <location>
        <begin position="251"/>
        <end position="274"/>
    </location>
</feature>
<gene>
    <name evidence="7" type="ORF">E8M01_03220</name>
</gene>
<feature type="transmembrane region" description="Helical" evidence="6">
    <location>
        <begin position="117"/>
        <end position="138"/>
    </location>
</feature>